<keyword evidence="2" id="KW-1185">Reference proteome</keyword>
<dbReference type="EMBL" id="MU274906">
    <property type="protein sequence ID" value="KAI0091178.1"/>
    <property type="molecule type" value="Genomic_DNA"/>
</dbReference>
<evidence type="ECO:0000313" key="2">
    <source>
        <dbReference type="Proteomes" id="UP001055072"/>
    </source>
</evidence>
<gene>
    <name evidence="1" type="ORF">BDY19DRAFT_984151</name>
</gene>
<sequence>MLLVLLFFCWFLLGQGSAQQCRLVSPQNFVASPAPVSSQTPTQTANIASQSSSFATQSSSTASSTPTLSTFDYGTDPVRGVNLGGWFVLEPWITPTLFQNLNDSDIVDEFTMGQMMDNDTALDVLQGHWNSWITEDDFQAIKAAGLNHVRMQIGYWSVPLTSSDTNYTRNVDPYIPGAWPYLLKALNWAKQYGLHVILDLHGAPGSQNGYDNSGHRTNNVNWASDDVSVPRTLDIIKFIASNLGGMIDILELINEPGGFVSAINNALPGYYKDGYQIVRDAAGNDLRIMIMDGFLGVDAWQDFLTYPSAQGVLMDTHEYQIFNYPQLQLSFDEHINYSCQVLSQLSSYAKSNIYTIIGEWTTAPTDCAKWLNGRNIGARWDGTWQSGQPTFGSCNGMSGNMSAFSSDYKTFLRKYYEAQVAIGEAIQGWVYWTWKVENADDWSYQRGLEGGWIPQDPTDRIYPNICSNS</sequence>
<name>A0ACB8UAB9_9APHY</name>
<keyword evidence="1" id="KW-0378">Hydrolase</keyword>
<organism evidence="1 2">
    <name type="scientific">Irpex rosettiformis</name>
    <dbReference type="NCBI Taxonomy" id="378272"/>
    <lineage>
        <taxon>Eukaryota</taxon>
        <taxon>Fungi</taxon>
        <taxon>Dikarya</taxon>
        <taxon>Basidiomycota</taxon>
        <taxon>Agaricomycotina</taxon>
        <taxon>Agaricomycetes</taxon>
        <taxon>Polyporales</taxon>
        <taxon>Irpicaceae</taxon>
        <taxon>Irpex</taxon>
    </lineage>
</organism>
<comment type="caution">
    <text evidence="1">The sequence shown here is derived from an EMBL/GenBank/DDBJ whole genome shotgun (WGS) entry which is preliminary data.</text>
</comment>
<accession>A0ACB8UAB9</accession>
<protein>
    <submittedName>
        <fullName evidence="1">Glycoside hydrolase</fullName>
    </submittedName>
</protein>
<reference evidence="1" key="1">
    <citation type="journal article" date="2021" name="Environ. Microbiol.">
        <title>Gene family expansions and transcriptome signatures uncover fungal adaptations to wood decay.</title>
        <authorList>
            <person name="Hage H."/>
            <person name="Miyauchi S."/>
            <person name="Viragh M."/>
            <person name="Drula E."/>
            <person name="Min B."/>
            <person name="Chaduli D."/>
            <person name="Navarro D."/>
            <person name="Favel A."/>
            <person name="Norest M."/>
            <person name="Lesage-Meessen L."/>
            <person name="Balint B."/>
            <person name="Merenyi Z."/>
            <person name="de Eugenio L."/>
            <person name="Morin E."/>
            <person name="Martinez A.T."/>
            <person name="Baldrian P."/>
            <person name="Stursova M."/>
            <person name="Martinez M.J."/>
            <person name="Novotny C."/>
            <person name="Magnuson J.K."/>
            <person name="Spatafora J.W."/>
            <person name="Maurice S."/>
            <person name="Pangilinan J."/>
            <person name="Andreopoulos W."/>
            <person name="LaButti K."/>
            <person name="Hundley H."/>
            <person name="Na H."/>
            <person name="Kuo A."/>
            <person name="Barry K."/>
            <person name="Lipzen A."/>
            <person name="Henrissat B."/>
            <person name="Riley R."/>
            <person name="Ahrendt S."/>
            <person name="Nagy L.G."/>
            <person name="Grigoriev I.V."/>
            <person name="Martin F."/>
            <person name="Rosso M.N."/>
        </authorList>
    </citation>
    <scope>NUCLEOTIDE SEQUENCE</scope>
    <source>
        <strain evidence="1">CBS 384.51</strain>
    </source>
</reference>
<dbReference type="Proteomes" id="UP001055072">
    <property type="component" value="Unassembled WGS sequence"/>
</dbReference>
<evidence type="ECO:0000313" key="1">
    <source>
        <dbReference type="EMBL" id="KAI0091178.1"/>
    </source>
</evidence>
<proteinExistence type="predicted"/>